<dbReference type="Gene3D" id="2.70.50.70">
    <property type="match status" value="1"/>
</dbReference>
<dbReference type="Proteomes" id="UP001065174">
    <property type="component" value="Chromosome"/>
</dbReference>
<keyword evidence="3" id="KW-1185">Reference proteome</keyword>
<feature type="domain" description="DUF4469" evidence="1">
    <location>
        <begin position="2"/>
        <end position="85"/>
    </location>
</feature>
<gene>
    <name evidence="2" type="ORF">N6H18_16530</name>
</gene>
<protein>
    <submittedName>
        <fullName evidence="2">DUF4469 domain-containing protein</fullName>
    </submittedName>
</protein>
<organism evidence="2 3">
    <name type="scientific">Reichenbachiella agarivorans</name>
    <dbReference type="NCBI Taxonomy" id="2979464"/>
    <lineage>
        <taxon>Bacteria</taxon>
        <taxon>Pseudomonadati</taxon>
        <taxon>Bacteroidota</taxon>
        <taxon>Cytophagia</taxon>
        <taxon>Cytophagales</taxon>
        <taxon>Reichenbachiellaceae</taxon>
        <taxon>Reichenbachiella</taxon>
    </lineage>
</organism>
<evidence type="ECO:0000313" key="2">
    <source>
        <dbReference type="EMBL" id="UXP31952.1"/>
    </source>
</evidence>
<reference evidence="2" key="1">
    <citation type="submission" date="2022-09" db="EMBL/GenBank/DDBJ databases">
        <title>Comparative genomics and taxonomic characterization of three novel marine species of genus Reichenbachiella exhibiting antioxidant and polysaccharide degradation activities.</title>
        <authorList>
            <person name="Muhammad N."/>
            <person name="Lee Y.-J."/>
            <person name="Ko J."/>
            <person name="Kim S.-G."/>
        </authorList>
    </citation>
    <scope>NUCLEOTIDE SEQUENCE</scope>
    <source>
        <strain evidence="2">BKB1-1</strain>
    </source>
</reference>
<evidence type="ECO:0000313" key="3">
    <source>
        <dbReference type="Proteomes" id="UP001065174"/>
    </source>
</evidence>
<dbReference type="Pfam" id="PF14734">
    <property type="entry name" value="DUF4469"/>
    <property type="match status" value="1"/>
</dbReference>
<sequence>MYDWGSNTENEQITAGQTLEIKGENLKIYDNIEEEGVFFLSQSGGAEQKAERIRINQPQTLSLMVPNLVAGDYRIEIRNTAYKTKTLRTGVSGVVFTVQ</sequence>
<dbReference type="EMBL" id="CP106679">
    <property type="protein sequence ID" value="UXP31952.1"/>
    <property type="molecule type" value="Genomic_DNA"/>
</dbReference>
<proteinExistence type="predicted"/>
<evidence type="ECO:0000259" key="1">
    <source>
        <dbReference type="Pfam" id="PF14734"/>
    </source>
</evidence>
<dbReference type="RefSeq" id="WP_262309391.1">
    <property type="nucleotide sequence ID" value="NZ_CP106679.1"/>
</dbReference>
<accession>A0ABY6CN61</accession>
<dbReference type="InterPro" id="IPR027824">
    <property type="entry name" value="DUF4469"/>
</dbReference>
<name>A0ABY6CN61_9BACT</name>